<dbReference type="PROSITE" id="PS50893">
    <property type="entry name" value="ABC_TRANSPORTER_2"/>
    <property type="match status" value="1"/>
</dbReference>
<dbReference type="InterPro" id="IPR027417">
    <property type="entry name" value="P-loop_NTPase"/>
</dbReference>
<dbReference type="PANTHER" id="PTHR46743">
    <property type="entry name" value="TEICHOIC ACIDS EXPORT ATP-BINDING PROTEIN TAGH"/>
    <property type="match status" value="1"/>
</dbReference>
<evidence type="ECO:0000256" key="2">
    <source>
        <dbReference type="ARBA" id="ARBA00022448"/>
    </source>
</evidence>
<keyword evidence="2" id="KW-0813">Transport</keyword>
<dbReference type="InterPro" id="IPR003439">
    <property type="entry name" value="ABC_transporter-like_ATP-bd"/>
</dbReference>
<organism evidence="7 8">
    <name type="scientific">Azospirillum isscasi</name>
    <dbReference type="NCBI Taxonomy" id="3053926"/>
    <lineage>
        <taxon>Bacteria</taxon>
        <taxon>Pseudomonadati</taxon>
        <taxon>Pseudomonadota</taxon>
        <taxon>Alphaproteobacteria</taxon>
        <taxon>Rhodospirillales</taxon>
        <taxon>Azospirillaceae</taxon>
        <taxon>Azospirillum</taxon>
    </lineage>
</organism>
<reference evidence="7 8" key="1">
    <citation type="submission" date="2023-06" db="EMBL/GenBank/DDBJ databases">
        <title>Azospirillum isscasensis sp.nov, a bacterium isolated from rhizosphere soil of rice.</title>
        <authorList>
            <person name="Wang H."/>
        </authorList>
    </citation>
    <scope>NUCLEOTIDE SEQUENCE [LARGE SCALE GENOMIC DNA]</scope>
    <source>
        <strain evidence="7 8">C340-1</strain>
    </source>
</reference>
<keyword evidence="4 7" id="KW-0067">ATP-binding</keyword>
<evidence type="ECO:0000259" key="6">
    <source>
        <dbReference type="PROSITE" id="PS50893"/>
    </source>
</evidence>
<dbReference type="InterPro" id="IPR029439">
    <property type="entry name" value="Wzt_C"/>
</dbReference>
<feature type="domain" description="ABC transporter" evidence="6">
    <location>
        <begin position="50"/>
        <end position="268"/>
    </location>
</feature>
<dbReference type="PROSITE" id="PS00211">
    <property type="entry name" value="ABC_TRANSPORTER_1"/>
    <property type="match status" value="1"/>
</dbReference>
<dbReference type="InterPro" id="IPR017871">
    <property type="entry name" value="ABC_transporter-like_CS"/>
</dbReference>
<comment type="caution">
    <text evidence="7">The sequence shown here is derived from an EMBL/GenBank/DDBJ whole genome shotgun (WGS) entry which is preliminary data.</text>
</comment>
<dbReference type="InterPro" id="IPR003593">
    <property type="entry name" value="AAA+_ATPase"/>
</dbReference>
<dbReference type="PANTHER" id="PTHR46743:SF2">
    <property type="entry name" value="TEICHOIC ACIDS EXPORT ATP-BINDING PROTEIN TAGH"/>
    <property type="match status" value="1"/>
</dbReference>
<gene>
    <name evidence="7" type="ORF">QSG27_18645</name>
</gene>
<dbReference type="SUPFAM" id="SSF52540">
    <property type="entry name" value="P-loop containing nucleoside triphosphate hydrolases"/>
    <property type="match status" value="1"/>
</dbReference>
<evidence type="ECO:0000256" key="4">
    <source>
        <dbReference type="ARBA" id="ARBA00022840"/>
    </source>
</evidence>
<dbReference type="InterPro" id="IPR015860">
    <property type="entry name" value="ABC_transpr_TagH-like"/>
</dbReference>
<evidence type="ECO:0000256" key="3">
    <source>
        <dbReference type="ARBA" id="ARBA00022741"/>
    </source>
</evidence>
<dbReference type="InterPro" id="IPR050683">
    <property type="entry name" value="Bact_Polysacc_Export_ATP-bd"/>
</dbReference>
<dbReference type="CDD" id="cd03220">
    <property type="entry name" value="ABC_KpsT_Wzt"/>
    <property type="match status" value="1"/>
</dbReference>
<dbReference type="Gene3D" id="3.40.50.300">
    <property type="entry name" value="P-loop containing nucleotide triphosphate hydrolases"/>
    <property type="match status" value="1"/>
</dbReference>
<evidence type="ECO:0000313" key="8">
    <source>
        <dbReference type="Proteomes" id="UP001227317"/>
    </source>
</evidence>
<name>A0ABU0WKN4_9PROT</name>
<dbReference type="Pfam" id="PF14524">
    <property type="entry name" value="Wzt_C"/>
    <property type="match status" value="1"/>
</dbReference>
<evidence type="ECO:0000313" key="7">
    <source>
        <dbReference type="EMBL" id="MDQ2104726.1"/>
    </source>
</evidence>
<accession>A0ABU0WKN4</accession>
<dbReference type="Gene3D" id="2.70.50.60">
    <property type="entry name" value="abc- transporter (atp binding component) like domain"/>
    <property type="match status" value="1"/>
</dbReference>
<keyword evidence="3" id="KW-0547">Nucleotide-binding</keyword>
<protein>
    <submittedName>
        <fullName evidence="7">ABC transporter ATP-binding protein</fullName>
    </submittedName>
</protein>
<dbReference type="EMBL" id="JAUJFI010000100">
    <property type="protein sequence ID" value="MDQ2104726.1"/>
    <property type="molecule type" value="Genomic_DNA"/>
</dbReference>
<feature type="region of interest" description="Disordered" evidence="5">
    <location>
        <begin position="286"/>
        <end position="320"/>
    </location>
</feature>
<sequence>MPDAPAAEASISVQDVSKAYFVYADPMDRLRQALVPRLKRLARPLARALGRGAEDHRYYTEFWALRKLGFEVGCGETIGVIGRNGSGKSTLLQILCGTLTPTTGNVTVRGRVAALLELGSGFNPEYTGRENVFLNASVLGLTREETEARLEDIIAFADIGDFIDQPVKTYSSGMAVRLAFAVVAHVDADVLIVDEALAVGDAYFQQKCFRWLRQFREQGTVLFCSHDLGTVMSICQRAIWLDRGHVRMEGPAKDVCEAYTAFIQAQAMGLPETVVRIAKPRTGSKAASEEAAASAEAAKEEAAPAAPAEAAPRKLPPPPEAARPVIFDMLDESSSYGSGDAEIVKAWMTAADDSPLTWITGEEDVAVHALIRIKKDMDSPIVGFHVKDRLGQPLLGDNTFATGTPFPAPLKAGQDVTVRFAFTLPWLATGRYAVTVAIASGTLDNHVQHHWLHDAFMFDVHSPHRNGVMVAVPMGSVTVERVAETADQGG</sequence>
<evidence type="ECO:0000256" key="5">
    <source>
        <dbReference type="SAM" id="MobiDB-lite"/>
    </source>
</evidence>
<dbReference type="Pfam" id="PF00005">
    <property type="entry name" value="ABC_tran"/>
    <property type="match status" value="1"/>
</dbReference>
<dbReference type="SMART" id="SM00382">
    <property type="entry name" value="AAA"/>
    <property type="match status" value="1"/>
</dbReference>
<evidence type="ECO:0000256" key="1">
    <source>
        <dbReference type="ARBA" id="ARBA00005417"/>
    </source>
</evidence>
<proteinExistence type="inferred from homology"/>
<dbReference type="RefSeq" id="WP_306708735.1">
    <property type="nucleotide sequence ID" value="NZ_JAUJFI010000100.1"/>
</dbReference>
<dbReference type="CDD" id="cd10147">
    <property type="entry name" value="Wzt_C-like"/>
    <property type="match status" value="1"/>
</dbReference>
<comment type="similarity">
    <text evidence="1">Belongs to the ABC transporter superfamily.</text>
</comment>
<dbReference type="Proteomes" id="UP001227317">
    <property type="component" value="Unassembled WGS sequence"/>
</dbReference>
<dbReference type="GO" id="GO:0005524">
    <property type="term" value="F:ATP binding"/>
    <property type="evidence" value="ECO:0007669"/>
    <property type="project" value="UniProtKB-KW"/>
</dbReference>
<keyword evidence="8" id="KW-1185">Reference proteome</keyword>